<reference evidence="1 2" key="1">
    <citation type="submission" date="2016-07" db="EMBL/GenBank/DDBJ databases">
        <title>Pervasive Adenine N6-methylation of Active Genes in Fungi.</title>
        <authorList>
            <consortium name="DOE Joint Genome Institute"/>
            <person name="Mondo S.J."/>
            <person name="Dannebaum R.O."/>
            <person name="Kuo R.C."/>
            <person name="Labutti K."/>
            <person name="Haridas S."/>
            <person name="Kuo A."/>
            <person name="Salamov A."/>
            <person name="Ahrendt S.R."/>
            <person name="Lipzen A."/>
            <person name="Sullivan W."/>
            <person name="Andreopoulos W.B."/>
            <person name="Clum A."/>
            <person name="Lindquist E."/>
            <person name="Daum C."/>
            <person name="Ramamoorthy G.K."/>
            <person name="Gryganskyi A."/>
            <person name="Culley D."/>
            <person name="Magnuson J.K."/>
            <person name="James T.Y."/>
            <person name="O'Malley M.A."/>
            <person name="Stajich J.E."/>
            <person name="Spatafora J.W."/>
            <person name="Visel A."/>
            <person name="Grigoriev I.V."/>
        </authorList>
    </citation>
    <scope>NUCLEOTIDE SEQUENCE [LARGE SCALE GENOMIC DNA]</scope>
    <source>
        <strain evidence="1 2">CBS 129021</strain>
    </source>
</reference>
<dbReference type="STRING" id="1141098.A0A1Y2E0N6"/>
<dbReference type="EMBL" id="MCFJ01000006">
    <property type="protein sequence ID" value="ORY65103.1"/>
    <property type="molecule type" value="Genomic_DNA"/>
</dbReference>
<organism evidence="1 2">
    <name type="scientific">Pseudomassariella vexata</name>
    <dbReference type="NCBI Taxonomy" id="1141098"/>
    <lineage>
        <taxon>Eukaryota</taxon>
        <taxon>Fungi</taxon>
        <taxon>Dikarya</taxon>
        <taxon>Ascomycota</taxon>
        <taxon>Pezizomycotina</taxon>
        <taxon>Sordariomycetes</taxon>
        <taxon>Xylariomycetidae</taxon>
        <taxon>Amphisphaeriales</taxon>
        <taxon>Pseudomassariaceae</taxon>
        <taxon>Pseudomassariella</taxon>
    </lineage>
</organism>
<gene>
    <name evidence="1" type="ORF">BCR38DRAFT_474074</name>
</gene>
<name>A0A1Y2E0N6_9PEZI</name>
<dbReference type="Proteomes" id="UP000193689">
    <property type="component" value="Unassembled WGS sequence"/>
</dbReference>
<sequence>MQSCRIKCFAFEWVYYEDADEQTIDCYPLGDEDIFGYKAFGFYSQELLDILYDACFERKIPVHLNKKLTKVVDETDSKLRNYVSPDAQKKFMGMAALIWEMPTKQLRIPEDKDEKFMVSVITSKMIFLLAPQKPDGSAILSGTLFNIEEHGREGWMDGWDKLLTDKKGLMERVRQNMDIWPDIVKSEEYRRVVGSRRRMDKCLKTPYRWLCCFHVSRERKTEVERRIDVLAENPPKPHRRAACAVETAKLHTFAS</sequence>
<keyword evidence="2" id="KW-1185">Reference proteome</keyword>
<comment type="caution">
    <text evidence="1">The sequence shown here is derived from an EMBL/GenBank/DDBJ whole genome shotgun (WGS) entry which is preliminary data.</text>
</comment>
<evidence type="ECO:0000313" key="1">
    <source>
        <dbReference type="EMBL" id="ORY65103.1"/>
    </source>
</evidence>
<accession>A0A1Y2E0N6</accession>
<dbReference type="RefSeq" id="XP_040716255.1">
    <property type="nucleotide sequence ID" value="XM_040862958.1"/>
</dbReference>
<proteinExistence type="predicted"/>
<dbReference type="AlphaFoldDB" id="A0A1Y2E0N6"/>
<protein>
    <submittedName>
        <fullName evidence="1">Uncharacterized protein</fullName>
    </submittedName>
</protein>
<dbReference type="InParanoid" id="A0A1Y2E0N6"/>
<evidence type="ECO:0000313" key="2">
    <source>
        <dbReference type="Proteomes" id="UP000193689"/>
    </source>
</evidence>
<dbReference type="GeneID" id="63779170"/>
<dbReference type="OrthoDB" id="16820at2759"/>